<dbReference type="Proteomes" id="UP000679749">
    <property type="component" value="Unassembled WGS sequence"/>
</dbReference>
<dbReference type="AlphaFoldDB" id="A0A942YV56"/>
<comment type="caution">
    <text evidence="1">The sequence shown here is derived from an EMBL/GenBank/DDBJ whole genome shotgun (WGS) entry which is preliminary data.</text>
</comment>
<organism evidence="1 2">
    <name type="scientific">Neobacillus rhizophilus</name>
    <dbReference type="NCBI Taxonomy" id="2833579"/>
    <lineage>
        <taxon>Bacteria</taxon>
        <taxon>Bacillati</taxon>
        <taxon>Bacillota</taxon>
        <taxon>Bacilli</taxon>
        <taxon>Bacillales</taxon>
        <taxon>Bacillaceae</taxon>
        <taxon>Neobacillus</taxon>
    </lineage>
</organism>
<evidence type="ECO:0000313" key="1">
    <source>
        <dbReference type="EMBL" id="MBS4214708.1"/>
    </source>
</evidence>
<reference evidence="1" key="1">
    <citation type="submission" date="2021-05" db="EMBL/GenBank/DDBJ databases">
        <title>Novel Bacillus species.</title>
        <authorList>
            <person name="Liu G."/>
        </authorList>
    </citation>
    <scope>NUCLEOTIDE SEQUENCE</scope>
    <source>
        <strain evidence="1">FJAT-49825</strain>
    </source>
</reference>
<accession>A0A942YV56</accession>
<keyword evidence="2" id="KW-1185">Reference proteome</keyword>
<protein>
    <submittedName>
        <fullName evidence="1">Uncharacterized protein</fullName>
    </submittedName>
</protein>
<gene>
    <name evidence="1" type="ORF">KHA99_19865</name>
</gene>
<name>A0A942YV56_9BACI</name>
<sequence length="57" mass="6484">MCITENFTQLANAIAESREVPEIPKIILSRHIEEESEEALKKMAGNIIDILFTQLIK</sequence>
<evidence type="ECO:0000313" key="2">
    <source>
        <dbReference type="Proteomes" id="UP000679749"/>
    </source>
</evidence>
<proteinExistence type="predicted"/>
<dbReference type="EMBL" id="JAGYPF010000004">
    <property type="protein sequence ID" value="MBS4214708.1"/>
    <property type="molecule type" value="Genomic_DNA"/>
</dbReference>